<dbReference type="PANTHER" id="PTHR46093:SF18">
    <property type="entry name" value="FIBRONECTIN TYPE-III DOMAIN-CONTAINING PROTEIN"/>
    <property type="match status" value="1"/>
</dbReference>
<dbReference type="OrthoDB" id="432528at2759"/>
<dbReference type="Proteomes" id="UP000515145">
    <property type="component" value="Chromosome 21"/>
</dbReference>
<dbReference type="Gene3D" id="2.120.10.80">
    <property type="entry name" value="Kelch-type beta propeller"/>
    <property type="match status" value="2"/>
</dbReference>
<gene>
    <name evidence="4" type="primary">klhdc3l</name>
</gene>
<dbReference type="Pfam" id="PF24681">
    <property type="entry name" value="Kelch_KLHDC2_KLHL20_DRC7"/>
    <property type="match status" value="1"/>
</dbReference>
<evidence type="ECO:0000313" key="3">
    <source>
        <dbReference type="Proteomes" id="UP000515145"/>
    </source>
</evidence>
<sequence>MSQSNPCLWTPLPQSCKSPSDRYKHACCSYGGYVYVLGGRENSCLRDFWKYSVVCNEWTQLNCTSEAAPEELEEHSMVAHEGFIYVFGGMLDSAYTKCACALWVFDIAKQKWVHSQGKTQDKMPTNRKGHSAVVIGSAMLMYGGFIDIKGSSQDFWRLDFDTMSWCLLGSSQQGPGPRHSHSSVAYQGCMYLFGGLKGLREQRDFWMWNSTSHMWSSLKNMSAPPRLMGHSALLYKDCMLLFGGGESQDSPKNCLWKYSFFDQTWTQVATLPNSNPPHKIHHCCAGLGPSYKSSTSSPCSSFESKRTLLEGKLRPFKNKCFPAPLTFLGSEGAIELETFSPDKCYENTAQRHSLELSKEMGKDAQWIGSCLTFENRAVRTQWSYTEEDLLNEEDEDIMQHLPDQLLVLGGRPCSQHGTISMWQMTF</sequence>
<organism evidence="3 4">
    <name type="scientific">Parambassis ranga</name>
    <name type="common">Indian glassy fish</name>
    <dbReference type="NCBI Taxonomy" id="210632"/>
    <lineage>
        <taxon>Eukaryota</taxon>
        <taxon>Metazoa</taxon>
        <taxon>Chordata</taxon>
        <taxon>Craniata</taxon>
        <taxon>Vertebrata</taxon>
        <taxon>Euteleostomi</taxon>
        <taxon>Actinopterygii</taxon>
        <taxon>Neopterygii</taxon>
        <taxon>Teleostei</taxon>
        <taxon>Neoteleostei</taxon>
        <taxon>Acanthomorphata</taxon>
        <taxon>Ovalentaria</taxon>
        <taxon>Ambassidae</taxon>
        <taxon>Parambassis</taxon>
    </lineage>
</organism>
<dbReference type="RefSeq" id="XP_028249666.1">
    <property type="nucleotide sequence ID" value="XM_028393865.1"/>
</dbReference>
<dbReference type="AlphaFoldDB" id="A0A6P7HD77"/>
<proteinExistence type="predicted"/>
<dbReference type="CTD" id="555952"/>
<reference evidence="4" key="1">
    <citation type="submission" date="2025-08" db="UniProtKB">
        <authorList>
            <consortium name="RefSeq"/>
        </authorList>
    </citation>
    <scope>IDENTIFICATION</scope>
</reference>
<dbReference type="InterPro" id="IPR006652">
    <property type="entry name" value="Kelch_1"/>
</dbReference>
<dbReference type="GeneID" id="114426451"/>
<dbReference type="InParanoid" id="A0A6P7HD77"/>
<keyword evidence="2" id="KW-0677">Repeat</keyword>
<dbReference type="PANTHER" id="PTHR46093">
    <property type="entry name" value="ACYL-COA-BINDING DOMAIN-CONTAINING PROTEIN 5"/>
    <property type="match status" value="1"/>
</dbReference>
<evidence type="ECO:0000256" key="2">
    <source>
        <dbReference type="ARBA" id="ARBA00022737"/>
    </source>
</evidence>
<dbReference type="InterPro" id="IPR015915">
    <property type="entry name" value="Kelch-typ_b-propeller"/>
</dbReference>
<accession>A0A6P7HD77</accession>
<evidence type="ECO:0000256" key="1">
    <source>
        <dbReference type="ARBA" id="ARBA00022441"/>
    </source>
</evidence>
<dbReference type="Pfam" id="PF01344">
    <property type="entry name" value="Kelch_1"/>
    <property type="match status" value="1"/>
</dbReference>
<dbReference type="SUPFAM" id="SSF50965">
    <property type="entry name" value="Galactose oxidase, central domain"/>
    <property type="match status" value="2"/>
</dbReference>
<evidence type="ECO:0000313" key="4">
    <source>
        <dbReference type="RefSeq" id="XP_028249666.1"/>
    </source>
</evidence>
<keyword evidence="3" id="KW-1185">Reference proteome</keyword>
<name>A0A6P7HD77_9TELE</name>
<dbReference type="InterPro" id="IPR011043">
    <property type="entry name" value="Gal_Oxase/kelch_b-propeller"/>
</dbReference>
<keyword evidence="1" id="KW-0880">Kelch repeat</keyword>
<protein>
    <submittedName>
        <fullName evidence="4">Leucine-zipper-like transcriptional regulator 1 homolog</fullName>
    </submittedName>
</protein>